<dbReference type="InterPro" id="IPR001279">
    <property type="entry name" value="Metallo-B-lactamas"/>
</dbReference>
<gene>
    <name evidence="2" type="ORF">WAK64_05755</name>
</gene>
<name>A0ABU8HB64_9BACI</name>
<keyword evidence="3" id="KW-1185">Reference proteome</keyword>
<reference evidence="2 3" key="1">
    <citation type="journal article" date="2018" name="J. Microbiol.">
        <title>Bacillus spongiae sp. nov., isolated from sponge of Jeju Island.</title>
        <authorList>
            <person name="Lee G.E."/>
            <person name="Im W.T."/>
            <person name="Park J.S."/>
        </authorList>
    </citation>
    <scope>NUCLEOTIDE SEQUENCE [LARGE SCALE GENOMIC DNA]</scope>
    <source>
        <strain evidence="2 3">135PIL107-10</strain>
    </source>
</reference>
<dbReference type="Gene3D" id="3.60.15.10">
    <property type="entry name" value="Ribonuclease Z/Hydroxyacylglutathione hydrolase-like"/>
    <property type="match status" value="1"/>
</dbReference>
<comment type="caution">
    <text evidence="2">The sequence shown here is derived from an EMBL/GenBank/DDBJ whole genome shotgun (WGS) entry which is preliminary data.</text>
</comment>
<dbReference type="CDD" id="cd07743">
    <property type="entry name" value="metallo-hydrolase-like_MBL-fold"/>
    <property type="match status" value="1"/>
</dbReference>
<proteinExistence type="predicted"/>
<dbReference type="RefSeq" id="WP_336585988.1">
    <property type="nucleotide sequence ID" value="NZ_JBBAXC010000003.1"/>
</dbReference>
<feature type="domain" description="Metallo-beta-lactamase" evidence="1">
    <location>
        <begin position="16"/>
        <end position="206"/>
    </location>
</feature>
<evidence type="ECO:0000313" key="2">
    <source>
        <dbReference type="EMBL" id="MEI5906561.1"/>
    </source>
</evidence>
<evidence type="ECO:0000259" key="1">
    <source>
        <dbReference type="SMART" id="SM00849"/>
    </source>
</evidence>
<evidence type="ECO:0000313" key="3">
    <source>
        <dbReference type="Proteomes" id="UP001312865"/>
    </source>
</evidence>
<dbReference type="Pfam" id="PF00753">
    <property type="entry name" value="Lactamase_B"/>
    <property type="match status" value="1"/>
</dbReference>
<organism evidence="2 3">
    <name type="scientific">Bacillus spongiae</name>
    <dbReference type="NCBI Taxonomy" id="2683610"/>
    <lineage>
        <taxon>Bacteria</taxon>
        <taxon>Bacillati</taxon>
        <taxon>Bacillota</taxon>
        <taxon>Bacilli</taxon>
        <taxon>Bacillales</taxon>
        <taxon>Bacillaceae</taxon>
        <taxon>Bacillus</taxon>
    </lineage>
</organism>
<dbReference type="PANTHER" id="PTHR42951">
    <property type="entry name" value="METALLO-BETA-LACTAMASE DOMAIN-CONTAINING"/>
    <property type="match status" value="1"/>
</dbReference>
<sequence>MELIRLTQHVYYFHAAVNIGYITYQDKGLLIDSGIDASASKKVIKLLAQKELPLNYIVLTHAHADHIGGAKWLQENKDVEIYAPKMEGAVMENTILEPIYLWNGAEPLPELKNKFLMAESIQIHSWLPNEGEIQIGPFTLQMMYLPGHSYQQIGLSYESILFAADALFGIDVLAKHKIPFIVSARKTMDTLKYLLDTDYIGVVPGHGQFEAEPTYKKTIRANLDVHHELINTIYEFVQRDKTVSFHQVIEYLLRLKSIHAKNIASWLLFRTSITAYLTYLVESKKVHVDIRENRLMVHDLTE</sequence>
<dbReference type="InterPro" id="IPR050855">
    <property type="entry name" value="NDM-1-like"/>
</dbReference>
<dbReference type="Proteomes" id="UP001312865">
    <property type="component" value="Unassembled WGS sequence"/>
</dbReference>
<dbReference type="SUPFAM" id="SSF56281">
    <property type="entry name" value="Metallo-hydrolase/oxidoreductase"/>
    <property type="match status" value="1"/>
</dbReference>
<protein>
    <submittedName>
        <fullName evidence="2">MBL fold metallo-hydrolase</fullName>
    </submittedName>
</protein>
<dbReference type="InterPro" id="IPR036866">
    <property type="entry name" value="RibonucZ/Hydroxyglut_hydro"/>
</dbReference>
<dbReference type="EMBL" id="JBBAXC010000003">
    <property type="protein sequence ID" value="MEI5906561.1"/>
    <property type="molecule type" value="Genomic_DNA"/>
</dbReference>
<dbReference type="PANTHER" id="PTHR42951:SF14">
    <property type="entry name" value="METALLO-BETA-LACTAMASE SUPERFAMILY PROTEIN"/>
    <property type="match status" value="1"/>
</dbReference>
<accession>A0ABU8HB64</accession>
<dbReference type="SMART" id="SM00849">
    <property type="entry name" value="Lactamase_B"/>
    <property type="match status" value="1"/>
</dbReference>